<evidence type="ECO:0000256" key="10">
    <source>
        <dbReference type="ARBA" id="ARBA00022989"/>
    </source>
</evidence>
<sequence length="149" mass="17054">MMVSFNVDDGLFRTFLFYSAILVLKVLAMALLTGKHRFTKKVFANPEDTIVNKKYKVKYDDEDVERVRRAHLNDLENIPFFIIACFGYLLTNPTVFIATNLIRLFVLGRIVHTIVYAVVVLPQPSRALAWFLGYGITIYMAAQVVLNFA</sequence>
<protein>
    <recommendedName>
        <fullName evidence="15">Microsomal glutathione S-transferase 1</fullName>
        <ecNumber evidence="5">2.5.1.18</ecNumber>
    </recommendedName>
</protein>
<dbReference type="FunFam" id="1.20.120.550:FF:000002">
    <property type="entry name" value="Microsomal glutathione S-transferase 1"/>
    <property type="match status" value="1"/>
</dbReference>
<dbReference type="Gene3D" id="1.20.120.550">
    <property type="entry name" value="Membrane associated eicosanoid/glutathione metabolism-like domain"/>
    <property type="match status" value="1"/>
</dbReference>
<evidence type="ECO:0000256" key="17">
    <source>
        <dbReference type="SAM" id="Phobius"/>
    </source>
</evidence>
<dbReference type="Proteomes" id="UP000325440">
    <property type="component" value="Unassembled WGS sequence"/>
</dbReference>
<feature type="transmembrane region" description="Helical" evidence="17">
    <location>
        <begin position="12"/>
        <end position="32"/>
    </location>
</feature>
<reference evidence="18 19" key="1">
    <citation type="submission" date="2019-08" db="EMBL/GenBank/DDBJ databases">
        <authorList>
            <person name="Alioto T."/>
            <person name="Alioto T."/>
            <person name="Gomez Garrido J."/>
        </authorList>
    </citation>
    <scope>NUCLEOTIDE SEQUENCE [LARGE SCALE GENOMIC DNA]</scope>
</reference>
<comment type="similarity">
    <text evidence="4">Belongs to the MAPEG family.</text>
</comment>
<evidence type="ECO:0000256" key="4">
    <source>
        <dbReference type="ARBA" id="ARBA00010459"/>
    </source>
</evidence>
<dbReference type="GO" id="GO:0004364">
    <property type="term" value="F:glutathione transferase activity"/>
    <property type="evidence" value="ECO:0007669"/>
    <property type="project" value="UniProtKB-EC"/>
</dbReference>
<evidence type="ECO:0000256" key="7">
    <source>
        <dbReference type="ARBA" id="ARBA00022692"/>
    </source>
</evidence>
<dbReference type="GO" id="GO:0005789">
    <property type="term" value="C:endoplasmic reticulum membrane"/>
    <property type="evidence" value="ECO:0007669"/>
    <property type="project" value="UniProtKB-SubCell"/>
</dbReference>
<dbReference type="Pfam" id="PF01124">
    <property type="entry name" value="MAPEG"/>
    <property type="match status" value="1"/>
</dbReference>
<keyword evidence="19" id="KW-1185">Reference proteome</keyword>
<keyword evidence="13 17" id="KW-0472">Membrane</keyword>
<comment type="subcellular location">
    <subcellularLocation>
        <location evidence="3">Endoplasmic reticulum membrane</location>
        <topology evidence="3">Multi-pass membrane protein</topology>
    </subcellularLocation>
    <subcellularLocation>
        <location evidence="2">Mitochondrion outer membrane</location>
    </subcellularLocation>
</comment>
<dbReference type="EMBL" id="CABPRJ010001902">
    <property type="protein sequence ID" value="VVC40312.1"/>
    <property type="molecule type" value="Genomic_DNA"/>
</dbReference>
<dbReference type="InterPro" id="IPR001129">
    <property type="entry name" value="Membr-assoc_MAPEG"/>
</dbReference>
<keyword evidence="8" id="KW-1000">Mitochondrion outer membrane</keyword>
<dbReference type="PANTHER" id="PTHR10689:SF6">
    <property type="entry name" value="MICROSOMAL GLUTATHIONE S-TRANSFERASE 1"/>
    <property type="match status" value="1"/>
</dbReference>
<evidence type="ECO:0000256" key="15">
    <source>
        <dbReference type="ARBA" id="ARBA00039397"/>
    </source>
</evidence>
<proteinExistence type="inferred from homology"/>
<evidence type="ECO:0000256" key="11">
    <source>
        <dbReference type="ARBA" id="ARBA00022990"/>
    </source>
</evidence>
<evidence type="ECO:0000256" key="16">
    <source>
        <dbReference type="ARBA" id="ARBA00049385"/>
    </source>
</evidence>
<organism evidence="18 19">
    <name type="scientific">Cinara cedri</name>
    <dbReference type="NCBI Taxonomy" id="506608"/>
    <lineage>
        <taxon>Eukaryota</taxon>
        <taxon>Metazoa</taxon>
        <taxon>Ecdysozoa</taxon>
        <taxon>Arthropoda</taxon>
        <taxon>Hexapoda</taxon>
        <taxon>Insecta</taxon>
        <taxon>Pterygota</taxon>
        <taxon>Neoptera</taxon>
        <taxon>Paraneoptera</taxon>
        <taxon>Hemiptera</taxon>
        <taxon>Sternorrhyncha</taxon>
        <taxon>Aphidomorpha</taxon>
        <taxon>Aphidoidea</taxon>
        <taxon>Aphididae</taxon>
        <taxon>Lachninae</taxon>
        <taxon>Cinara</taxon>
    </lineage>
</organism>
<comment type="catalytic activity">
    <reaction evidence="16">
        <text>RX + glutathione = an S-substituted glutathione + a halide anion + H(+)</text>
        <dbReference type="Rhea" id="RHEA:16437"/>
        <dbReference type="ChEBI" id="CHEBI:15378"/>
        <dbReference type="ChEBI" id="CHEBI:16042"/>
        <dbReference type="ChEBI" id="CHEBI:17792"/>
        <dbReference type="ChEBI" id="CHEBI:57925"/>
        <dbReference type="ChEBI" id="CHEBI:90779"/>
        <dbReference type="EC" id="2.5.1.18"/>
    </reaction>
    <physiologicalReaction direction="left-to-right" evidence="16">
        <dbReference type="Rhea" id="RHEA:16438"/>
    </physiologicalReaction>
</comment>
<name>A0A5E4NAZ3_9HEMI</name>
<evidence type="ECO:0000256" key="6">
    <source>
        <dbReference type="ARBA" id="ARBA00022679"/>
    </source>
</evidence>
<dbReference type="EC" id="2.5.1.18" evidence="5"/>
<evidence type="ECO:0000256" key="3">
    <source>
        <dbReference type="ARBA" id="ARBA00004477"/>
    </source>
</evidence>
<keyword evidence="7 17" id="KW-0812">Transmembrane</keyword>
<evidence type="ECO:0000313" key="18">
    <source>
        <dbReference type="EMBL" id="VVC40312.1"/>
    </source>
</evidence>
<keyword evidence="10 17" id="KW-1133">Transmembrane helix</keyword>
<evidence type="ECO:0000256" key="14">
    <source>
        <dbReference type="ARBA" id="ARBA00038540"/>
    </source>
</evidence>
<dbReference type="AlphaFoldDB" id="A0A5E4NAZ3"/>
<keyword evidence="9" id="KW-0256">Endoplasmic reticulum</keyword>
<evidence type="ECO:0000256" key="13">
    <source>
        <dbReference type="ARBA" id="ARBA00023136"/>
    </source>
</evidence>
<keyword evidence="6" id="KW-0808">Transferase</keyword>
<dbReference type="OrthoDB" id="193139at2759"/>
<evidence type="ECO:0000256" key="9">
    <source>
        <dbReference type="ARBA" id="ARBA00022824"/>
    </source>
</evidence>
<dbReference type="InterPro" id="IPR023352">
    <property type="entry name" value="MAPEG-like_dom_sf"/>
</dbReference>
<evidence type="ECO:0000256" key="2">
    <source>
        <dbReference type="ARBA" id="ARBA00004294"/>
    </source>
</evidence>
<evidence type="ECO:0000313" key="19">
    <source>
        <dbReference type="Proteomes" id="UP000325440"/>
    </source>
</evidence>
<comment type="subunit">
    <text evidence="14">Homotrimer; The trimer binds only one molecule of glutathione.</text>
</comment>
<keyword evidence="12" id="KW-0496">Mitochondrion</keyword>
<evidence type="ECO:0000256" key="8">
    <source>
        <dbReference type="ARBA" id="ARBA00022787"/>
    </source>
</evidence>
<dbReference type="GO" id="GO:0005741">
    <property type="term" value="C:mitochondrial outer membrane"/>
    <property type="evidence" value="ECO:0007669"/>
    <property type="project" value="UniProtKB-SubCell"/>
</dbReference>
<dbReference type="PANTHER" id="PTHR10689">
    <property type="entry name" value="MICROSOMAL GLUTATHIONE S-TRANSFERASE 1"/>
    <property type="match status" value="1"/>
</dbReference>
<evidence type="ECO:0000256" key="5">
    <source>
        <dbReference type="ARBA" id="ARBA00012452"/>
    </source>
</evidence>
<keyword evidence="11" id="KW-0007">Acetylation</keyword>
<feature type="transmembrane region" description="Helical" evidence="17">
    <location>
        <begin position="78"/>
        <end position="98"/>
    </location>
</feature>
<evidence type="ECO:0000256" key="1">
    <source>
        <dbReference type="ARBA" id="ARBA00003701"/>
    </source>
</evidence>
<feature type="transmembrane region" description="Helical" evidence="17">
    <location>
        <begin position="128"/>
        <end position="146"/>
    </location>
</feature>
<accession>A0A5E4NAZ3</accession>
<feature type="transmembrane region" description="Helical" evidence="17">
    <location>
        <begin position="104"/>
        <end position="121"/>
    </location>
</feature>
<comment type="function">
    <text evidence="1">Conjugation of reduced glutathione to a wide number of exogenous and endogenous hydrophobic electrophiles.</text>
</comment>
<dbReference type="SUPFAM" id="SSF161084">
    <property type="entry name" value="MAPEG domain-like"/>
    <property type="match status" value="1"/>
</dbReference>
<gene>
    <name evidence="18" type="ORF">CINCED_3A003268</name>
</gene>
<evidence type="ECO:0000256" key="12">
    <source>
        <dbReference type="ARBA" id="ARBA00023128"/>
    </source>
</evidence>
<dbReference type="InterPro" id="IPR040162">
    <property type="entry name" value="MGST1-like"/>
</dbReference>